<feature type="transmembrane region" description="Helical" evidence="8">
    <location>
        <begin position="1073"/>
        <end position="1095"/>
    </location>
</feature>
<feature type="region of interest" description="Disordered" evidence="7">
    <location>
        <begin position="1132"/>
        <end position="1175"/>
    </location>
</feature>
<reference evidence="14 15" key="1">
    <citation type="submission" date="2024-05" db="EMBL/GenBank/DDBJ databases">
        <title>Genetic variation in Jamaican populations of the coffee berry borer (Hypothenemus hampei).</title>
        <authorList>
            <person name="Errbii M."/>
            <person name="Myrie A."/>
        </authorList>
    </citation>
    <scope>NUCLEOTIDE SEQUENCE [LARGE SCALE GENOMIC DNA]</scope>
    <source>
        <strain evidence="14">JA-Hopewell-2020-01-JO</strain>
        <tissue evidence="14">Whole body</tissue>
    </source>
</reference>
<evidence type="ECO:0000256" key="1">
    <source>
        <dbReference type="ARBA" id="ARBA00004479"/>
    </source>
</evidence>
<evidence type="ECO:0000256" key="9">
    <source>
        <dbReference type="SAM" id="SignalP"/>
    </source>
</evidence>
<dbReference type="Pfam" id="PF24499">
    <property type="entry name" value="Ig_TMEM131L_4"/>
    <property type="match status" value="1"/>
</dbReference>
<evidence type="ECO:0000259" key="13">
    <source>
        <dbReference type="Pfam" id="PF24501"/>
    </source>
</evidence>
<dbReference type="Pfam" id="PF24495">
    <property type="entry name" value="Ig_TMEM131_2"/>
    <property type="match status" value="1"/>
</dbReference>
<comment type="subcellular location">
    <subcellularLocation>
        <location evidence="1">Membrane</location>
        <topology evidence="1">Single-pass type I membrane protein</topology>
    </subcellularLocation>
</comment>
<dbReference type="InterPro" id="IPR022113">
    <property type="entry name" value="TMEM131L_N"/>
</dbReference>
<evidence type="ECO:0000256" key="8">
    <source>
        <dbReference type="SAM" id="Phobius"/>
    </source>
</evidence>
<dbReference type="InterPro" id="IPR013783">
    <property type="entry name" value="Ig-like_fold"/>
</dbReference>
<proteinExistence type="inferred from homology"/>
<dbReference type="Proteomes" id="UP001566132">
    <property type="component" value="Unassembled WGS sequence"/>
</dbReference>
<evidence type="ECO:0000313" key="14">
    <source>
        <dbReference type="EMBL" id="KAL1506829.1"/>
    </source>
</evidence>
<feature type="compositionally biased region" description="Polar residues" evidence="7">
    <location>
        <begin position="1321"/>
        <end position="1330"/>
    </location>
</feature>
<dbReference type="EMBL" id="JBDJPC010000004">
    <property type="protein sequence ID" value="KAL1506829.1"/>
    <property type="molecule type" value="Genomic_DNA"/>
</dbReference>
<feature type="region of interest" description="Disordered" evidence="7">
    <location>
        <begin position="1437"/>
        <end position="1463"/>
    </location>
</feature>
<evidence type="ECO:0000256" key="3">
    <source>
        <dbReference type="ARBA" id="ARBA00022692"/>
    </source>
</evidence>
<evidence type="ECO:0000259" key="11">
    <source>
        <dbReference type="Pfam" id="PF24495"/>
    </source>
</evidence>
<dbReference type="GO" id="GO:0016020">
    <property type="term" value="C:membrane"/>
    <property type="evidence" value="ECO:0007669"/>
    <property type="project" value="UniProtKB-SubCell"/>
</dbReference>
<evidence type="ECO:0000313" key="15">
    <source>
        <dbReference type="Proteomes" id="UP001566132"/>
    </source>
</evidence>
<comment type="caution">
    <text evidence="14">The sequence shown here is derived from an EMBL/GenBank/DDBJ whole genome shotgun (WGS) entry which is preliminary data.</text>
</comment>
<feature type="domain" description="TMEM131L fourth Ig-like" evidence="12">
    <location>
        <begin position="788"/>
        <end position="924"/>
    </location>
</feature>
<organism evidence="14 15">
    <name type="scientific">Hypothenemus hampei</name>
    <name type="common">Coffee berry borer</name>
    <dbReference type="NCBI Taxonomy" id="57062"/>
    <lineage>
        <taxon>Eukaryota</taxon>
        <taxon>Metazoa</taxon>
        <taxon>Ecdysozoa</taxon>
        <taxon>Arthropoda</taxon>
        <taxon>Hexapoda</taxon>
        <taxon>Insecta</taxon>
        <taxon>Pterygota</taxon>
        <taxon>Neoptera</taxon>
        <taxon>Endopterygota</taxon>
        <taxon>Coleoptera</taxon>
        <taxon>Polyphaga</taxon>
        <taxon>Cucujiformia</taxon>
        <taxon>Curculionidae</taxon>
        <taxon>Scolytinae</taxon>
        <taxon>Hypothenemus</taxon>
    </lineage>
</organism>
<dbReference type="InterPro" id="IPR039877">
    <property type="entry name" value="TMEM131-like"/>
</dbReference>
<feature type="signal peptide" evidence="9">
    <location>
        <begin position="1"/>
        <end position="24"/>
    </location>
</feature>
<accession>A0ABD1F0J9</accession>
<evidence type="ECO:0008006" key="16">
    <source>
        <dbReference type="Google" id="ProtNLM"/>
    </source>
</evidence>
<feature type="compositionally biased region" description="Basic and acidic residues" evidence="7">
    <location>
        <begin position="1331"/>
        <end position="1346"/>
    </location>
</feature>
<feature type="compositionally biased region" description="Basic and acidic residues" evidence="7">
    <location>
        <begin position="1212"/>
        <end position="1244"/>
    </location>
</feature>
<feature type="compositionally biased region" description="Basic and acidic residues" evidence="7">
    <location>
        <begin position="1132"/>
        <end position="1145"/>
    </location>
</feature>
<evidence type="ECO:0000256" key="2">
    <source>
        <dbReference type="ARBA" id="ARBA00006682"/>
    </source>
</evidence>
<keyword evidence="3 8" id="KW-0812">Transmembrane</keyword>
<keyword evidence="4 9" id="KW-0732">Signal</keyword>
<feature type="domain" description="Transmembrane protein 131-like N-terminal" evidence="10">
    <location>
        <begin position="70"/>
        <end position="152"/>
    </location>
</feature>
<feature type="compositionally biased region" description="Basic and acidic residues" evidence="7">
    <location>
        <begin position="1387"/>
        <end position="1405"/>
    </location>
</feature>
<evidence type="ECO:0000259" key="10">
    <source>
        <dbReference type="Pfam" id="PF12371"/>
    </source>
</evidence>
<dbReference type="Pfam" id="PF12371">
    <property type="entry name" value="TMEM131_like_N"/>
    <property type="match status" value="1"/>
</dbReference>
<keyword evidence="15" id="KW-1185">Reference proteome</keyword>
<dbReference type="Pfam" id="PF24501">
    <property type="entry name" value="Ig_TMEM131L_5"/>
    <property type="match status" value="1"/>
</dbReference>
<gene>
    <name evidence="14" type="ORF">ABEB36_006119</name>
</gene>
<feature type="domain" description="TMEM131L fifth Ig-like" evidence="13">
    <location>
        <begin position="977"/>
        <end position="1041"/>
    </location>
</feature>
<dbReference type="PANTHER" id="PTHR22050">
    <property type="entry name" value="RW1 PROTEIN HOMOLOG"/>
    <property type="match status" value="1"/>
</dbReference>
<feature type="region of interest" description="Disordered" evidence="7">
    <location>
        <begin position="1321"/>
        <end position="1349"/>
    </location>
</feature>
<feature type="compositionally biased region" description="Basic and acidic residues" evidence="7">
    <location>
        <begin position="1277"/>
        <end position="1286"/>
    </location>
</feature>
<feature type="region of interest" description="Disordered" evidence="7">
    <location>
        <begin position="1212"/>
        <end position="1290"/>
    </location>
</feature>
<feature type="domain" description="TMEM131 second Ig-like" evidence="11">
    <location>
        <begin position="170"/>
        <end position="258"/>
    </location>
</feature>
<feature type="chain" id="PRO_5044790334" description="Transmembrane protein 131" evidence="9">
    <location>
        <begin position="25"/>
        <end position="1722"/>
    </location>
</feature>
<comment type="similarity">
    <text evidence="2">Belongs to the TMEM131 family.</text>
</comment>
<name>A0ABD1F0J9_HYPHA</name>
<evidence type="ECO:0000256" key="5">
    <source>
        <dbReference type="ARBA" id="ARBA00022989"/>
    </source>
</evidence>
<evidence type="ECO:0000256" key="4">
    <source>
        <dbReference type="ARBA" id="ARBA00022729"/>
    </source>
</evidence>
<evidence type="ECO:0000259" key="12">
    <source>
        <dbReference type="Pfam" id="PF24499"/>
    </source>
</evidence>
<sequence>MFRKRVSSYWILFLFLQLIRITHLTFHDSGHGFMTKNSRYFDDELTHIHEEFGSLGYFQNVESLANLNLRFDPEVLDFNDRSLGTPHSKTVTLYNTDSNKSIDLTSISGNTVHFHSSFFEDKQIPPNGNTSFKVVYLGRQEGPVESTLFLHTSHGFVKYNVKAFGTFNSYRVRPIVGVKLPVNSTFTPVIYMHNPHSEPIQIVEIYSSGGGFHLELPSGQQEGPNDLWEINPHETKAVIRVRFEAKVPHNHTAYIRIKLHNPEEILIVPLEVEVTETQNIFHPQGHVDFGIGGSMDEPKEISLCLFNPLQRAVRIHSVSTLSKSIKTQYYNIRINPVGEEGNKCVNVGTLTVDWKNAWRNKDYYGKIIVKFRNGKNRTEIPYFLTVLKGGLSYNKMSTTYFLNDKDMDTSERKFEVLNEFFLPVKVLDVQFPYDMDSTFNVETFTPITVGPLEKKNLFNIWLKSSARKTDMQLTSHIKIVTNISDIDVPLLSYNGKLQFHLPFHSDDDSLRVGLIGHHKTMKLIFALTNSNPVDIPLHQLFTSLPMNELELGGCGLGDHRHILMLTSFENLTKCDKITSNGYAVVQLTIHTSDNSGHIMGEIYVQTPYENLSLPVYYKVAPGEMIIDRDDLIFTNCFPAKICSHPLRIFSTFSQKMSIENILTLPPDKRVSAASLASITSKMNKLVGTMFFNPDIECGSECYTGFVNEGSASWLRTLVITKQVSDYDMKLANTFYNRYLNFTHNGSKSLLNITLRLDTTEVKGEMFVSKVNFTWPSLVRRNGLVNSELEFPLTQVRNSSYKNLYLHNPANHSIVFQLLFENDYPHAEMLYDGLPASFIPASDVKYTSANWFSFDKRVMENQQNYFAEKLRITPYKQSLPFILEPGQIKRITLGFTAEEPRPYSSLLLIRNNLTILEVIRLNGKGTIPRFEFAKLQPGDQKPLHFELTEKHMRACNFDLNQNPYLPNLTIKESFMAKNLGEIPVHVTSFSINGYPCEGYGFKVINCEPFSLSANSSRKIDLAFTPDLTLSEISRVLIIGTSLNTFVNYSLKATVSRSYCRQCNLLLERPPWEFLLSYVVNIFLTLMLLIVFVVAVLDSNSIKNKTLEAYIALNTPSMLPVLDLRKIGQQVREEIQSTTKEKEKDDPNSAPEPQTEVSVKSEPAIVPTTGRAKRKLSQKLNELESNLEDEREKERVRERLRKKDILYERHRLQSRERKTEKELKLLEDKGKKEKHVQQQKEVDLKKSLKKQSKTIVPALEEESSSTTTEGSANCDEVDKENQRIDSSKRKVQISAHSLVETVNTKEAQDHKMKHVSFVNSKLKNKTPKSSNITEHDKEHDAMNDKNGDLKSSFCYGLNTNKDKRRRELKFERKERKDKIIYRHKSFTQHSERKYHNETEPPTEKEVPKNPLGFYLPLPTTNPTCTTWCENKARFSDVVARTEPVSDPSPLSAQSSESPEIYSEEEQSLIKNVSPFKQSKPTSKPTMYVEPYKPIDLGPIGSKRLGTPESNSPDLFNQEGSSHFQSPTRPIQPSEYHSMNEKSIITAVANNSFLPNATNNSFFTQQQSILNEELEACNLNWQRQQQGLVPENQDVFNPLFSSEMEGLLKKVITYLNQSRIHIPDESWRKLQTQTSTTESTNYWSNTFSNVLNSTSRHANNSSYLWGCNSIWEPWSPPNELPIRRSPPGFDDQLQNNEEPNHCQQNNSYSPFRGDGGGSSWIQPWE</sequence>
<evidence type="ECO:0000256" key="7">
    <source>
        <dbReference type="SAM" id="MobiDB-lite"/>
    </source>
</evidence>
<evidence type="ECO:0000256" key="6">
    <source>
        <dbReference type="ARBA" id="ARBA00023136"/>
    </source>
</evidence>
<keyword evidence="5 8" id="KW-1133">Transmembrane helix</keyword>
<dbReference type="InterPro" id="IPR055437">
    <property type="entry name" value="TMEM131L_Ig_5"/>
</dbReference>
<dbReference type="PANTHER" id="PTHR22050:SF0">
    <property type="entry name" value="TRANSMEMBRANE PROTEIN 131 HOMOLOG"/>
    <property type="match status" value="1"/>
</dbReference>
<dbReference type="Gene3D" id="2.60.40.10">
    <property type="entry name" value="Immunoglobulins"/>
    <property type="match status" value="1"/>
</dbReference>
<keyword evidence="6 8" id="KW-0472">Membrane</keyword>
<dbReference type="InterPro" id="IPR056311">
    <property type="entry name" value="TMEM131_Ig_2"/>
</dbReference>
<dbReference type="InterPro" id="IPR055436">
    <property type="entry name" value="Ig_TMEM131L_4"/>
</dbReference>
<feature type="region of interest" description="Disordered" evidence="7">
    <location>
        <begin position="1678"/>
        <end position="1722"/>
    </location>
</feature>
<feature type="compositionally biased region" description="Polar residues" evidence="7">
    <location>
        <begin position="1689"/>
        <end position="1706"/>
    </location>
</feature>
<protein>
    <recommendedName>
        <fullName evidence="16">Transmembrane protein 131</fullName>
    </recommendedName>
</protein>
<feature type="region of interest" description="Disordered" evidence="7">
    <location>
        <begin position="1384"/>
        <end position="1408"/>
    </location>
</feature>